<reference evidence="4 5" key="1">
    <citation type="journal article" date="2018" name="Int. J. Syst. Evol. Microbiol.">
        <title>Lactobacillus bambusae sp. nov., isolated from a traditional fermented Ma-bamboo shoots of Taiwan.</title>
        <authorList>
            <person name="Wang L.-T."/>
        </authorList>
    </citation>
    <scope>NUCLEOTIDE SEQUENCE [LARGE SCALE GENOMIC DNA]</scope>
    <source>
        <strain evidence="4 5">BS-W1</strain>
    </source>
</reference>
<keyword evidence="3" id="KW-1133">Transmembrane helix</keyword>
<dbReference type="GO" id="GO:0006357">
    <property type="term" value="P:regulation of transcription by RNA polymerase II"/>
    <property type="evidence" value="ECO:0007669"/>
    <property type="project" value="TreeGrafter"/>
</dbReference>
<dbReference type="PANTHER" id="PTHR46541">
    <property type="entry name" value="ZINC FINGER PROTEIN AEBP2"/>
    <property type="match status" value="1"/>
</dbReference>
<dbReference type="Proteomes" id="UP000245080">
    <property type="component" value="Unassembled WGS sequence"/>
</dbReference>
<feature type="region of interest" description="Disordered" evidence="2">
    <location>
        <begin position="845"/>
        <end position="913"/>
    </location>
</feature>
<dbReference type="NCBIfam" id="TIGR03715">
    <property type="entry name" value="KxYKxGKxW"/>
    <property type="match status" value="1"/>
</dbReference>
<dbReference type="Pfam" id="PF19258">
    <property type="entry name" value="KxYKxGKxW_sig"/>
    <property type="match status" value="1"/>
</dbReference>
<feature type="compositionally biased region" description="Polar residues" evidence="2">
    <location>
        <begin position="243"/>
        <end position="258"/>
    </location>
</feature>
<dbReference type="AlphaFoldDB" id="A0A2V1MYJ0"/>
<keyword evidence="5" id="KW-1185">Reference proteome</keyword>
<keyword evidence="3" id="KW-0812">Transmembrane</keyword>
<feature type="region of interest" description="Disordered" evidence="2">
    <location>
        <begin position="812"/>
        <end position="831"/>
    </location>
</feature>
<feature type="compositionally biased region" description="Polar residues" evidence="2">
    <location>
        <begin position="847"/>
        <end position="858"/>
    </location>
</feature>
<feature type="compositionally biased region" description="Low complexity" evidence="2">
    <location>
        <begin position="302"/>
        <end position="448"/>
    </location>
</feature>
<keyword evidence="1" id="KW-0732">Signal</keyword>
<feature type="compositionally biased region" description="Low complexity" evidence="2">
    <location>
        <begin position="109"/>
        <end position="242"/>
    </location>
</feature>
<feature type="compositionally biased region" description="Basic residues" evidence="2">
    <location>
        <begin position="449"/>
        <end position="459"/>
    </location>
</feature>
<feature type="compositionally biased region" description="Low complexity" evidence="2">
    <location>
        <begin position="869"/>
        <end position="913"/>
    </location>
</feature>
<evidence type="ECO:0000256" key="1">
    <source>
        <dbReference type="ARBA" id="ARBA00022729"/>
    </source>
</evidence>
<comment type="caution">
    <text evidence="4">The sequence shown here is derived from an EMBL/GenBank/DDBJ whole genome shotgun (WGS) entry which is preliminary data.</text>
</comment>
<dbReference type="Gene3D" id="2.60.40.4300">
    <property type="match status" value="1"/>
</dbReference>
<evidence type="ECO:0000313" key="5">
    <source>
        <dbReference type="Proteomes" id="UP000245080"/>
    </source>
</evidence>
<feature type="non-terminal residue" evidence="4">
    <location>
        <position position="913"/>
    </location>
</feature>
<evidence type="ECO:0000313" key="4">
    <source>
        <dbReference type="EMBL" id="PWF99881.1"/>
    </source>
</evidence>
<feature type="transmembrane region" description="Helical" evidence="3">
    <location>
        <begin position="50"/>
        <end position="68"/>
    </location>
</feature>
<accession>A0A2V1MYJ0</accession>
<dbReference type="EMBL" id="QCXQ01000003">
    <property type="protein sequence ID" value="PWF99881.1"/>
    <property type="molecule type" value="Genomic_DNA"/>
</dbReference>
<feature type="region of interest" description="Disordered" evidence="2">
    <location>
        <begin position="302"/>
        <end position="465"/>
    </location>
</feature>
<evidence type="ECO:0000256" key="2">
    <source>
        <dbReference type="SAM" id="MobiDB-lite"/>
    </source>
</evidence>
<organism evidence="4 5">
    <name type="scientific">Levilactobacillus bambusae</name>
    <dbReference type="NCBI Taxonomy" id="2024736"/>
    <lineage>
        <taxon>Bacteria</taxon>
        <taxon>Bacillati</taxon>
        <taxon>Bacillota</taxon>
        <taxon>Bacilli</taxon>
        <taxon>Lactobacillales</taxon>
        <taxon>Lactobacillaceae</taxon>
        <taxon>Levilactobacillus</taxon>
    </lineage>
</organism>
<dbReference type="InterPro" id="IPR052130">
    <property type="entry name" value="AEBP2/jing_C2H2-ZnF"/>
</dbReference>
<feature type="compositionally biased region" description="Polar residues" evidence="2">
    <location>
        <begin position="98"/>
        <end position="108"/>
    </location>
</feature>
<name>A0A2V1MYJ0_9LACO</name>
<dbReference type="InterPro" id="IPR022263">
    <property type="entry name" value="KxYKxGKxW"/>
</dbReference>
<feature type="region of interest" description="Disordered" evidence="2">
    <location>
        <begin position="74"/>
        <end position="279"/>
    </location>
</feature>
<proteinExistence type="predicted"/>
<protein>
    <submittedName>
        <fullName evidence="4">Uncharacterized protein</fullName>
    </submittedName>
</protein>
<evidence type="ECO:0000256" key="3">
    <source>
        <dbReference type="SAM" id="Phobius"/>
    </source>
</evidence>
<dbReference type="GO" id="GO:0008270">
    <property type="term" value="F:zinc ion binding"/>
    <property type="evidence" value="ECO:0007669"/>
    <property type="project" value="UniProtKB-KW"/>
</dbReference>
<feature type="compositionally biased region" description="Low complexity" evidence="2">
    <location>
        <begin position="74"/>
        <end position="92"/>
    </location>
</feature>
<gene>
    <name evidence="4" type="ORF">DCM90_06490</name>
</gene>
<keyword evidence="3" id="KW-0472">Membrane</keyword>
<dbReference type="PANTHER" id="PTHR46541:SF1">
    <property type="entry name" value="ZINC FINGER PROTEIN AEBP2"/>
    <property type="match status" value="1"/>
</dbReference>
<sequence>MIKGLNFNDHKRFHKEDFKTLGHKNIRHYRSLFRNNAQEHYKMYKDGKNWVYAGIAMFGGLMGALGGVTTSAKAASSTTSSNSSSDASNASKEVTSKVLANQQSTSIPATSTTDSSASTKSTASSTTSSSASSTSKSSALKTSASSASSDSTKTSKAKATSSAATSSSASSSSSSSAKSASSSAKSSSSSSKTSSGAAKSSASKTSSSSAKSSAAKSSSTQTSSSSASSALKSSATSQSSSSNKNPQSDLSSYLNSGESAGVNGNALTVSRDDSTSPRTSLINAISSYGTDNGVVAKFTNDKSSAASDADSAQAADNATSAISASSDATKTATTSSASSKAASSAASSTSNASSSAESSATTSSSASSSAESNATNSSSASSSAESNATTSSSASSSAESSAATPSSSSSATSSSAVKPGSSSSDSSAASKPKSDAKSSSATDQTAKKTTSKSKTKSKAKAAGGSVTVTANVSDGTQFTYTVNGGKAQNGTYGQAITGLNVGDRLTVIPSKDTANKNINSAPAAQTVVVGSDNQTVNAWYTSNDPAIDKTGWSQVENGGLGYLYVNNSTGKINSNSTIKVVWNAPYSDPNTYVRYFLSYTSNGSTFTMLASDLNKSTLTFKGSDFFKFADTINKNSINGYIYITPSKSNTFNPSSLGSSLGIKMSDLISDSQINVHYVDVQNDWDGTFDPDDYANAPELTGDNFTTSGNASDTLTIPGIPEYYIQVGGQGATVFVDGETGDYYIYLIHDIETVHIDTTETITYTDENGNEVSKTVTNGTTWTGQVDLTTGDHTTTGSDLAAAGLVAEDGTTTTGVYTADTPYPEVTSPDVPGYVLVDPSQKVIAEGDSTSTTVPTDKNINVKYEKDPNSSSESGSDSTSQSQSDSDSTSQSQSDSQSTSQSQSDSDSTSQSQS</sequence>